<keyword evidence="2" id="KW-0547">Nucleotide-binding</keyword>
<dbReference type="EMBL" id="GIBP01004679">
    <property type="protein sequence ID" value="NDV33648.1"/>
    <property type="molecule type" value="Transcribed_RNA"/>
</dbReference>
<dbReference type="AlphaFoldDB" id="A0A6B2LA44"/>
<dbReference type="GO" id="GO:0005524">
    <property type="term" value="F:ATP binding"/>
    <property type="evidence" value="ECO:0007669"/>
    <property type="project" value="UniProtKB-KW"/>
</dbReference>
<dbReference type="InterPro" id="IPR000719">
    <property type="entry name" value="Prot_kinase_dom"/>
</dbReference>
<sequence length="324" mass="36982">MSPAEVEDLEEEAEYVRLKKLKKMYLSYTDPRKKYNITNQNIGKGSVGEVFFATRGDTKFAIKKLELIRRGRNRLPLILREIEIIATSAHPNIVQYIETFDMGEELWVVMEYMSGGSLYDIVKLFNTGTKLTESETAYTIHEVLEALSFLHSRNRIHRDIKVDNILLSRNGDVKLADFGTAVQLTFQRLQRDTMAGTPYYMAPELIKRQPYKEKVDIWSVGITIVELMTGRPPYYHLEAEEALEAIVRHGVRGLIGNGFSGAILEFTNKGCLAHNPQSRPTAKDLLKHPFLQLACTKQQFSHKLDVISSRTHEDEHTHKGCALL</sequence>
<proteinExistence type="inferred from homology"/>
<dbReference type="Pfam" id="PF00069">
    <property type="entry name" value="Pkinase"/>
    <property type="match status" value="1"/>
</dbReference>
<dbReference type="Gene3D" id="1.10.510.10">
    <property type="entry name" value="Transferase(Phosphotransferase) domain 1"/>
    <property type="match status" value="1"/>
</dbReference>
<evidence type="ECO:0000256" key="3">
    <source>
        <dbReference type="ARBA" id="ARBA00022840"/>
    </source>
</evidence>
<accession>A0A6B2LA44</accession>
<dbReference type="SMART" id="SM00220">
    <property type="entry name" value="S_TKc"/>
    <property type="match status" value="1"/>
</dbReference>
<name>A0A6B2LA44_9EUKA</name>
<evidence type="ECO:0000256" key="1">
    <source>
        <dbReference type="ARBA" id="ARBA00008874"/>
    </source>
</evidence>
<evidence type="ECO:0000259" key="4">
    <source>
        <dbReference type="PROSITE" id="PS50011"/>
    </source>
</evidence>
<feature type="domain" description="Protein kinase" evidence="4">
    <location>
        <begin position="36"/>
        <end position="291"/>
    </location>
</feature>
<dbReference type="PANTHER" id="PTHR45832">
    <property type="entry name" value="SERINE/THREONINE-PROTEIN KINASE SAMKA-RELATED-RELATED"/>
    <property type="match status" value="1"/>
</dbReference>
<dbReference type="PROSITE" id="PS50011">
    <property type="entry name" value="PROTEIN_KINASE_DOM"/>
    <property type="match status" value="1"/>
</dbReference>
<evidence type="ECO:0000256" key="2">
    <source>
        <dbReference type="ARBA" id="ARBA00022741"/>
    </source>
</evidence>
<comment type="similarity">
    <text evidence="1">Belongs to the protein kinase superfamily. STE Ser/Thr protein kinase family. STE20 subfamily.</text>
</comment>
<dbReference type="GO" id="GO:0004672">
    <property type="term" value="F:protein kinase activity"/>
    <property type="evidence" value="ECO:0007669"/>
    <property type="project" value="InterPro"/>
</dbReference>
<dbReference type="InterPro" id="IPR011009">
    <property type="entry name" value="Kinase-like_dom_sf"/>
</dbReference>
<organism evidence="5">
    <name type="scientific">Arcella intermedia</name>
    <dbReference type="NCBI Taxonomy" id="1963864"/>
    <lineage>
        <taxon>Eukaryota</taxon>
        <taxon>Amoebozoa</taxon>
        <taxon>Tubulinea</taxon>
        <taxon>Elardia</taxon>
        <taxon>Arcellinida</taxon>
        <taxon>Sphaerothecina</taxon>
        <taxon>Arcellidae</taxon>
        <taxon>Arcella</taxon>
    </lineage>
</organism>
<dbReference type="InterPro" id="IPR051931">
    <property type="entry name" value="PAK3-like"/>
</dbReference>
<evidence type="ECO:0000313" key="5">
    <source>
        <dbReference type="EMBL" id="NDV33648.1"/>
    </source>
</evidence>
<dbReference type="SUPFAM" id="SSF56112">
    <property type="entry name" value="Protein kinase-like (PK-like)"/>
    <property type="match status" value="1"/>
</dbReference>
<keyword evidence="3" id="KW-0067">ATP-binding</keyword>
<reference evidence="5" key="1">
    <citation type="journal article" date="2020" name="J. Eukaryot. Microbiol.">
        <title>De novo Sequencing, Assembly and Annotation of the Transcriptome for the Free-Living Testate Amoeba Arcella intermedia.</title>
        <authorList>
            <person name="Ribeiro G.M."/>
            <person name="Porfirio-Sousa A.L."/>
            <person name="Maurer-Alcala X.X."/>
            <person name="Katz L.A."/>
            <person name="Lahr D.J.G."/>
        </authorList>
    </citation>
    <scope>NUCLEOTIDE SEQUENCE</scope>
</reference>
<protein>
    <recommendedName>
        <fullName evidence="4">Protein kinase domain-containing protein</fullName>
    </recommendedName>
</protein>
<dbReference type="PANTHER" id="PTHR45832:SF22">
    <property type="entry name" value="SERINE_THREONINE-PROTEIN KINASE SAMKA-RELATED"/>
    <property type="match status" value="1"/>
</dbReference>